<dbReference type="RefSeq" id="WP_186529087.1">
    <property type="nucleotide sequence ID" value="NZ_JABWQP020000001.1"/>
</dbReference>
<keyword evidence="3" id="KW-1185">Reference proteome</keyword>
<gene>
    <name evidence="2" type="ORF">HU727_005895</name>
    <name evidence="1" type="ORF">HU727_03705</name>
</gene>
<protein>
    <submittedName>
        <fullName evidence="1">Uncharacterized protein</fullName>
    </submittedName>
</protein>
<sequence>MAPPEGLFLQNQNDSLLMDAVYQPARVIIWPSGVALTNFEQIFAAVCGLNAKDPGEKAAFVLSDGL</sequence>
<comment type="caution">
    <text evidence="1">The sequence shown here is derived from an EMBL/GenBank/DDBJ whole genome shotgun (WGS) entry which is preliminary data.</text>
</comment>
<proteinExistence type="predicted"/>
<dbReference type="EMBL" id="JABWQP020000001">
    <property type="protein sequence ID" value="MBV4485116.1"/>
    <property type="molecule type" value="Genomic_DNA"/>
</dbReference>
<evidence type="ECO:0000313" key="1">
    <source>
        <dbReference type="EMBL" id="MBC3340735.1"/>
    </source>
</evidence>
<reference evidence="2" key="3">
    <citation type="submission" date="2021-06" db="EMBL/GenBank/DDBJ databases">
        <title>Updating the genus Pseudomonas: Description of 43 new species and partition of the Pseudomonas putida group.</title>
        <authorList>
            <person name="Girard L."/>
            <person name="Lood C."/>
            <person name="Vandamme P."/>
            <person name="Rokni-Zadeh H."/>
            <person name="Van Noort V."/>
            <person name="Hofte M."/>
            <person name="Lavigne R."/>
            <person name="De Mot R."/>
        </authorList>
    </citation>
    <scope>NUCLEOTIDE SEQUENCE</scope>
    <source>
        <strain evidence="2">SWRI153</strain>
    </source>
</reference>
<name>A0A923JDH8_9PSED</name>
<reference evidence="1 3" key="1">
    <citation type="journal article" date="2020" name="Microorganisms">
        <title>Reliable Identification of Environmental Pseudomonas Isolates Using the rpoD Gene.</title>
        <authorList>
            <consortium name="The Broad Institute Genome Sequencing Platform"/>
            <person name="Girard L."/>
            <person name="Lood C."/>
            <person name="Rokni-Zadeh H."/>
            <person name="van Noort V."/>
            <person name="Lavigne R."/>
            <person name="De Mot R."/>
        </authorList>
    </citation>
    <scope>NUCLEOTIDE SEQUENCE</scope>
    <source>
        <strain evidence="1 3">SWRI153</strain>
    </source>
</reference>
<reference evidence="1" key="2">
    <citation type="submission" date="2020-07" db="EMBL/GenBank/DDBJ databases">
        <authorList>
            <person name="Lood C."/>
            <person name="Girard L."/>
        </authorList>
    </citation>
    <scope>NUCLEOTIDE SEQUENCE</scope>
    <source>
        <strain evidence="1">SWRI153</strain>
    </source>
</reference>
<dbReference type="Proteomes" id="UP000648816">
    <property type="component" value="Unassembled WGS sequence"/>
</dbReference>
<organism evidence="1">
    <name type="scientific">Pseudomonas khorasanensis</name>
    <dbReference type="NCBI Taxonomy" id="2745508"/>
    <lineage>
        <taxon>Bacteria</taxon>
        <taxon>Pseudomonadati</taxon>
        <taxon>Pseudomonadota</taxon>
        <taxon>Gammaproteobacteria</taxon>
        <taxon>Pseudomonadales</taxon>
        <taxon>Pseudomonadaceae</taxon>
        <taxon>Pseudomonas</taxon>
    </lineage>
</organism>
<dbReference type="EMBL" id="JABWQP010000001">
    <property type="protein sequence ID" value="MBC3340735.1"/>
    <property type="molecule type" value="Genomic_DNA"/>
</dbReference>
<evidence type="ECO:0000313" key="2">
    <source>
        <dbReference type="EMBL" id="MBV4485116.1"/>
    </source>
</evidence>
<accession>A0A923JDH8</accession>
<evidence type="ECO:0000313" key="3">
    <source>
        <dbReference type="Proteomes" id="UP000648816"/>
    </source>
</evidence>
<dbReference type="AlphaFoldDB" id="A0A923JDH8"/>